<dbReference type="InterPro" id="IPR000525">
    <property type="entry name" value="Initiator_Rep_WH1"/>
</dbReference>
<keyword evidence="4" id="KW-1185">Reference proteome</keyword>
<sequence>MNNLLNKNIVIANIVTKAGQGLSLAEKRILFAGLAQLNGKNDFVELRAEEFSKIFEVTPSVAYRQLKEATKNIFNRYITWQIEKDKSIGVRTTRWLVGYDYFDTEGYVRFKFSELLFPYLFELQSHFTKYKLQQACALRSIHSWRLLEILEQHKQADQDGWRWIKISVDTFHHAMESTPTHQRSFAELRRKIIEPAIKELSNKDYWTIEWKAIKKGRKVSMIEFKFHRKIQ</sequence>
<evidence type="ECO:0000313" key="4">
    <source>
        <dbReference type="Proteomes" id="UP001431775"/>
    </source>
</evidence>
<dbReference type="Proteomes" id="UP001431775">
    <property type="component" value="Unassembled WGS sequence"/>
</dbReference>
<organism evidence="3 4">
    <name type="scientific">Commensalibacter nepenthis</name>
    <dbReference type="NCBI Taxonomy" id="3043872"/>
    <lineage>
        <taxon>Bacteria</taxon>
        <taxon>Pseudomonadati</taxon>
        <taxon>Pseudomonadota</taxon>
        <taxon>Alphaproteobacteria</taxon>
        <taxon>Acetobacterales</taxon>
        <taxon>Acetobacteraceae</taxon>
    </lineage>
</organism>
<gene>
    <name evidence="3" type="ORF">QJV33_11535</name>
</gene>
<dbReference type="EMBL" id="JASBAN010000004">
    <property type="protein sequence ID" value="MDI2113901.1"/>
    <property type="molecule type" value="Genomic_DNA"/>
</dbReference>
<feature type="domain" description="Initiator Rep protein WH1" evidence="2">
    <location>
        <begin position="9"/>
        <end position="150"/>
    </location>
</feature>
<dbReference type="InterPro" id="IPR036388">
    <property type="entry name" value="WH-like_DNA-bd_sf"/>
</dbReference>
<evidence type="ECO:0000259" key="2">
    <source>
        <dbReference type="Pfam" id="PF01051"/>
    </source>
</evidence>
<evidence type="ECO:0000313" key="3">
    <source>
        <dbReference type="EMBL" id="MDI2113901.1"/>
    </source>
</evidence>
<dbReference type="SUPFAM" id="SSF46785">
    <property type="entry name" value="Winged helix' DNA-binding domain"/>
    <property type="match status" value="2"/>
</dbReference>
<dbReference type="Gene3D" id="1.10.10.10">
    <property type="entry name" value="Winged helix-like DNA-binding domain superfamily/Winged helix DNA-binding domain"/>
    <property type="match status" value="2"/>
</dbReference>
<proteinExistence type="inferred from homology"/>
<dbReference type="Pfam" id="PF01051">
    <property type="entry name" value="Rep3_N"/>
    <property type="match status" value="1"/>
</dbReference>
<accession>A0ABT6QAG8</accession>
<dbReference type="RefSeq" id="WP_281463552.1">
    <property type="nucleotide sequence ID" value="NZ_JASBAN010000004.1"/>
</dbReference>
<protein>
    <submittedName>
        <fullName evidence="3">Replication initiation protein</fullName>
    </submittedName>
</protein>
<reference evidence="3" key="1">
    <citation type="submission" date="2023-05" db="EMBL/GenBank/DDBJ databases">
        <title>Whole genome sequence of Commensalibacter sp.</title>
        <authorList>
            <person name="Charoenyingcharoen P."/>
            <person name="Yukphan P."/>
        </authorList>
    </citation>
    <scope>NUCLEOTIDE SEQUENCE</scope>
    <source>
        <strain evidence="3">TBRC 10068</strain>
    </source>
</reference>
<evidence type="ECO:0000256" key="1">
    <source>
        <dbReference type="ARBA" id="ARBA00038283"/>
    </source>
</evidence>
<name>A0ABT6QAG8_9PROT</name>
<dbReference type="InterPro" id="IPR036390">
    <property type="entry name" value="WH_DNA-bd_sf"/>
</dbReference>
<comment type="caution">
    <text evidence="3">The sequence shown here is derived from an EMBL/GenBank/DDBJ whole genome shotgun (WGS) entry which is preliminary data.</text>
</comment>
<comment type="similarity">
    <text evidence="1">Belongs to the initiator RepB protein family.</text>
</comment>
<dbReference type="Pfam" id="PF21205">
    <property type="entry name" value="Rep3_C"/>
    <property type="match status" value="1"/>
</dbReference>